<dbReference type="AlphaFoldDB" id="A0AAP2CHL9"/>
<protein>
    <recommendedName>
        <fullName evidence="3">Probable endolytic peptidoglycan transglycosylase RlpA</fullName>
        <ecNumber evidence="3">4.2.2.-</ecNumber>
    </recommendedName>
</protein>
<dbReference type="InterPro" id="IPR036908">
    <property type="entry name" value="RlpA-like_sf"/>
</dbReference>
<dbReference type="InterPro" id="IPR009009">
    <property type="entry name" value="RlpA-like_DPBB"/>
</dbReference>
<dbReference type="CDD" id="cd22268">
    <property type="entry name" value="DPBB_RlpA-like"/>
    <property type="match status" value="1"/>
</dbReference>
<evidence type="ECO:0000313" key="6">
    <source>
        <dbReference type="EMBL" id="MBS9524297.1"/>
    </source>
</evidence>
<accession>A0AAP2CHL9</accession>
<dbReference type="PANTHER" id="PTHR34183">
    <property type="entry name" value="ENDOLYTIC PEPTIDOGLYCAN TRANSGLYCOSYLASE RLPA"/>
    <property type="match status" value="1"/>
</dbReference>
<keyword evidence="2 3" id="KW-0961">Cell wall biogenesis/degradation</keyword>
<dbReference type="Pfam" id="PF03330">
    <property type="entry name" value="DPBB_1"/>
    <property type="match status" value="1"/>
</dbReference>
<evidence type="ECO:0000256" key="2">
    <source>
        <dbReference type="ARBA" id="ARBA00023316"/>
    </source>
</evidence>
<dbReference type="PANTHER" id="PTHR34183:SF1">
    <property type="entry name" value="ENDOLYTIC PEPTIDOGLYCAN TRANSGLYCOSYLASE RLPA"/>
    <property type="match status" value="1"/>
</dbReference>
<gene>
    <name evidence="3" type="primary">rlpA</name>
    <name evidence="6" type="ORF">KI659_09745</name>
</gene>
<comment type="similarity">
    <text evidence="3 4">Belongs to the RlpA family.</text>
</comment>
<organism evidence="6 7">
    <name type="scientific">Litoribacter ruber</name>
    <dbReference type="NCBI Taxonomy" id="702568"/>
    <lineage>
        <taxon>Bacteria</taxon>
        <taxon>Pseudomonadati</taxon>
        <taxon>Bacteroidota</taxon>
        <taxon>Cytophagia</taxon>
        <taxon>Cytophagales</taxon>
        <taxon>Cyclobacteriaceae</taxon>
        <taxon>Litoribacter</taxon>
    </lineage>
</organism>
<evidence type="ECO:0000313" key="7">
    <source>
        <dbReference type="Proteomes" id="UP001319104"/>
    </source>
</evidence>
<evidence type="ECO:0000256" key="3">
    <source>
        <dbReference type="HAMAP-Rule" id="MF_02071"/>
    </source>
</evidence>
<comment type="function">
    <text evidence="3">Lytic transglycosylase with a strong preference for naked glycan strands that lack stem peptides.</text>
</comment>
<dbReference type="InterPro" id="IPR012997">
    <property type="entry name" value="RplA"/>
</dbReference>
<dbReference type="NCBIfam" id="TIGR00413">
    <property type="entry name" value="rlpA"/>
    <property type="match status" value="1"/>
</dbReference>
<sequence>MKKILFIGFLIFFCKFNLAEARVLTEDDSLLVIQKGVASFYGKKFHQRKTASGEIFDMHELTAAHKHLPFGTRLRVTNNKNGKQVIVKINDRLPQNSKRVIDLSREAARQLGMINDGVVPVRIAVLTRQKIEELQDYYEEIPKDIRLRAPLQSVTYRKNPDMLFTMSID</sequence>
<dbReference type="GO" id="GO:0071555">
    <property type="term" value="P:cell wall organization"/>
    <property type="evidence" value="ECO:0007669"/>
    <property type="project" value="UniProtKB-KW"/>
</dbReference>
<dbReference type="SUPFAM" id="SSF50685">
    <property type="entry name" value="Barwin-like endoglucanases"/>
    <property type="match status" value="1"/>
</dbReference>
<name>A0AAP2CHL9_9BACT</name>
<dbReference type="InterPro" id="IPR034718">
    <property type="entry name" value="RlpA"/>
</dbReference>
<feature type="domain" description="RlpA-like protein double-psi beta-barrel" evidence="5">
    <location>
        <begin position="34"/>
        <end position="123"/>
    </location>
</feature>
<dbReference type="GO" id="GO:0000270">
    <property type="term" value="P:peptidoglycan metabolic process"/>
    <property type="evidence" value="ECO:0007669"/>
    <property type="project" value="UniProtKB-UniRule"/>
</dbReference>
<dbReference type="EMBL" id="JAHCMY010000004">
    <property type="protein sequence ID" value="MBS9524297.1"/>
    <property type="molecule type" value="Genomic_DNA"/>
</dbReference>
<dbReference type="Proteomes" id="UP001319104">
    <property type="component" value="Unassembled WGS sequence"/>
</dbReference>
<comment type="caution">
    <text evidence="6">The sequence shown here is derived from an EMBL/GenBank/DDBJ whole genome shotgun (WGS) entry which is preliminary data.</text>
</comment>
<proteinExistence type="inferred from homology"/>
<dbReference type="GO" id="GO:0008932">
    <property type="term" value="F:lytic endotransglycosylase activity"/>
    <property type="evidence" value="ECO:0007669"/>
    <property type="project" value="UniProtKB-UniRule"/>
</dbReference>
<keyword evidence="7" id="KW-1185">Reference proteome</keyword>
<evidence type="ECO:0000259" key="5">
    <source>
        <dbReference type="Pfam" id="PF03330"/>
    </source>
</evidence>
<dbReference type="HAMAP" id="MF_02071">
    <property type="entry name" value="RlpA"/>
    <property type="match status" value="1"/>
</dbReference>
<evidence type="ECO:0000256" key="1">
    <source>
        <dbReference type="ARBA" id="ARBA00023239"/>
    </source>
</evidence>
<reference evidence="6 7" key="1">
    <citation type="submission" date="2021-05" db="EMBL/GenBank/DDBJ databases">
        <authorList>
            <person name="Zhang Z.D."/>
            <person name="Osman G."/>
        </authorList>
    </citation>
    <scope>NUCLEOTIDE SEQUENCE [LARGE SCALE GENOMIC DNA]</scope>
    <source>
        <strain evidence="6 7">KCTC 32217</strain>
    </source>
</reference>
<dbReference type="Gene3D" id="2.40.40.10">
    <property type="entry name" value="RlpA-like domain"/>
    <property type="match status" value="1"/>
</dbReference>
<dbReference type="RefSeq" id="WP_213945154.1">
    <property type="nucleotide sequence ID" value="NZ_JAHBGI010000001.1"/>
</dbReference>
<evidence type="ECO:0000256" key="4">
    <source>
        <dbReference type="RuleBase" id="RU003495"/>
    </source>
</evidence>
<dbReference type="EC" id="4.2.2.-" evidence="3"/>
<keyword evidence="1 3" id="KW-0456">Lyase</keyword>